<evidence type="ECO:0000313" key="1">
    <source>
        <dbReference type="EMBL" id="OLP80538.1"/>
    </source>
</evidence>
<evidence type="ECO:0000313" key="2">
    <source>
        <dbReference type="Proteomes" id="UP000186817"/>
    </source>
</evidence>
<dbReference type="AlphaFoldDB" id="A0A1Q9CC89"/>
<accession>A0A1Q9CC89</accession>
<comment type="caution">
    <text evidence="1">The sequence shown here is derived from an EMBL/GenBank/DDBJ whole genome shotgun (WGS) entry which is preliminary data.</text>
</comment>
<protein>
    <submittedName>
        <fullName evidence="1">Uncharacterized protein</fullName>
    </submittedName>
</protein>
<sequence length="204" mass="22309">MSTSRQNLACRTGVTVAETFVRDIAGAVGRGDKFGLGRLAVLDWCGLARCPVYCKDGQKWNATVPGRAKTAEDKPEEEKGNEGVYQLKGLDRVSTLFSEVTTGQLLPRSVDARAEPVLQSSLDGSLLAEKPGEGKESDRIDSGQFIPKDFRRTGRDAAMTPEDVYCVLSYRSNIDWSLAEEDSAQAKFIRVLSVEDPDRICDGD</sequence>
<gene>
    <name evidence="1" type="ORF">AK812_SmicGene39039</name>
</gene>
<dbReference type="Proteomes" id="UP000186817">
    <property type="component" value="Unassembled WGS sequence"/>
</dbReference>
<reference evidence="1 2" key="1">
    <citation type="submission" date="2016-02" db="EMBL/GenBank/DDBJ databases">
        <title>Genome analysis of coral dinoflagellate symbionts highlights evolutionary adaptations to a symbiotic lifestyle.</title>
        <authorList>
            <person name="Aranda M."/>
            <person name="Li Y."/>
            <person name="Liew Y.J."/>
            <person name="Baumgarten S."/>
            <person name="Simakov O."/>
            <person name="Wilson M."/>
            <person name="Piel J."/>
            <person name="Ashoor H."/>
            <person name="Bougouffa S."/>
            <person name="Bajic V.B."/>
            <person name="Ryu T."/>
            <person name="Ravasi T."/>
            <person name="Bayer T."/>
            <person name="Micklem G."/>
            <person name="Kim H."/>
            <person name="Bhak J."/>
            <person name="Lajeunesse T.C."/>
            <person name="Voolstra C.R."/>
        </authorList>
    </citation>
    <scope>NUCLEOTIDE SEQUENCE [LARGE SCALE GENOMIC DNA]</scope>
    <source>
        <strain evidence="1 2">CCMP2467</strain>
    </source>
</reference>
<keyword evidence="2" id="KW-1185">Reference proteome</keyword>
<proteinExistence type="predicted"/>
<dbReference type="EMBL" id="LSRX01001371">
    <property type="protein sequence ID" value="OLP80538.1"/>
    <property type="molecule type" value="Genomic_DNA"/>
</dbReference>
<organism evidence="1 2">
    <name type="scientific">Symbiodinium microadriaticum</name>
    <name type="common">Dinoflagellate</name>
    <name type="synonym">Zooxanthella microadriatica</name>
    <dbReference type="NCBI Taxonomy" id="2951"/>
    <lineage>
        <taxon>Eukaryota</taxon>
        <taxon>Sar</taxon>
        <taxon>Alveolata</taxon>
        <taxon>Dinophyceae</taxon>
        <taxon>Suessiales</taxon>
        <taxon>Symbiodiniaceae</taxon>
        <taxon>Symbiodinium</taxon>
    </lineage>
</organism>
<dbReference type="OrthoDB" id="434370at2759"/>
<name>A0A1Q9CC89_SYMMI</name>